<accession>A0ABS7ZAV6</accession>
<evidence type="ECO:0008006" key="4">
    <source>
        <dbReference type="Google" id="ProtNLM"/>
    </source>
</evidence>
<evidence type="ECO:0000313" key="2">
    <source>
        <dbReference type="EMBL" id="MCA5892033.1"/>
    </source>
</evidence>
<dbReference type="Proteomes" id="UP001319870">
    <property type="component" value="Unassembled WGS sequence"/>
</dbReference>
<keyword evidence="1" id="KW-0812">Transmembrane</keyword>
<evidence type="ECO:0000256" key="1">
    <source>
        <dbReference type="SAM" id="Phobius"/>
    </source>
</evidence>
<keyword evidence="3" id="KW-1185">Reference proteome</keyword>
<keyword evidence="1" id="KW-0472">Membrane</keyword>
<keyword evidence="1" id="KW-1133">Transmembrane helix</keyword>
<feature type="transmembrane region" description="Helical" evidence="1">
    <location>
        <begin position="68"/>
        <end position="90"/>
    </location>
</feature>
<sequence length="95" mass="10018">MSDSPARDIPADGPAPARGRRWAAAAVVAGAVLLTVGAWQALTWDFRVGWFAYAPLSDTTFTPVIPNYWLPTALIGVGALLVGLGAGFLLGRRRP</sequence>
<feature type="transmembrane region" description="Helical" evidence="1">
    <location>
        <begin position="21"/>
        <end position="42"/>
    </location>
</feature>
<name>A0ABS7ZAV6_9MICO</name>
<proteinExistence type="predicted"/>
<dbReference type="EMBL" id="JAIXCQ010000001">
    <property type="protein sequence ID" value="MCA5892033.1"/>
    <property type="molecule type" value="Genomic_DNA"/>
</dbReference>
<organism evidence="2 3">
    <name type="scientific">Isoptericola luteus</name>
    <dbReference type="NCBI Taxonomy" id="2879484"/>
    <lineage>
        <taxon>Bacteria</taxon>
        <taxon>Bacillati</taxon>
        <taxon>Actinomycetota</taxon>
        <taxon>Actinomycetes</taxon>
        <taxon>Micrococcales</taxon>
        <taxon>Promicromonosporaceae</taxon>
        <taxon>Isoptericola</taxon>
    </lineage>
</organism>
<dbReference type="RefSeq" id="WP_225563754.1">
    <property type="nucleotide sequence ID" value="NZ_JAIXCQ010000001.1"/>
</dbReference>
<protein>
    <recommendedName>
        <fullName evidence="4">Integral membrane protein</fullName>
    </recommendedName>
</protein>
<comment type="caution">
    <text evidence="2">The sequence shown here is derived from an EMBL/GenBank/DDBJ whole genome shotgun (WGS) entry which is preliminary data.</text>
</comment>
<gene>
    <name evidence="2" type="ORF">LEP48_01540</name>
</gene>
<evidence type="ECO:0000313" key="3">
    <source>
        <dbReference type="Proteomes" id="UP001319870"/>
    </source>
</evidence>
<reference evidence="2 3" key="1">
    <citation type="submission" date="2021-09" db="EMBL/GenBank/DDBJ databases">
        <title>Isoptericola luteus sp. nov., a novel bacterium isolated from Harbin, the capital city of Heilongjiang province.</title>
        <authorList>
            <person name="Li J."/>
        </authorList>
    </citation>
    <scope>NUCLEOTIDE SEQUENCE [LARGE SCALE GENOMIC DNA]</scope>
    <source>
        <strain evidence="2 3">NEAU-Y5</strain>
    </source>
</reference>